<evidence type="ECO:0000256" key="1">
    <source>
        <dbReference type="SAM" id="MobiDB-lite"/>
    </source>
</evidence>
<dbReference type="GO" id="GO:0003690">
    <property type="term" value="F:double-stranded DNA binding"/>
    <property type="evidence" value="ECO:0007669"/>
    <property type="project" value="TreeGrafter"/>
</dbReference>
<dbReference type="Pfam" id="PF25095">
    <property type="entry name" value="C2H2-zf_KIN17"/>
    <property type="match status" value="1"/>
</dbReference>
<proteinExistence type="predicted"/>
<dbReference type="GO" id="GO:0006974">
    <property type="term" value="P:DNA damage response"/>
    <property type="evidence" value="ECO:0007669"/>
    <property type="project" value="TreeGrafter"/>
</dbReference>
<evidence type="ECO:0000313" key="4">
    <source>
        <dbReference type="Proteomes" id="UP001202479"/>
    </source>
</evidence>
<evidence type="ECO:0000259" key="2">
    <source>
        <dbReference type="PROSITE" id="PS00028"/>
    </source>
</evidence>
<protein>
    <recommendedName>
        <fullName evidence="2">C2H2-type domain-containing protein</fullName>
    </recommendedName>
</protein>
<dbReference type="GO" id="GO:0006260">
    <property type="term" value="P:DNA replication"/>
    <property type="evidence" value="ECO:0007669"/>
    <property type="project" value="TreeGrafter"/>
</dbReference>
<dbReference type="GO" id="GO:0005634">
    <property type="term" value="C:nucleus"/>
    <property type="evidence" value="ECO:0007669"/>
    <property type="project" value="TreeGrafter"/>
</dbReference>
<dbReference type="SUPFAM" id="SSF57667">
    <property type="entry name" value="beta-beta-alpha zinc fingers"/>
    <property type="match status" value="1"/>
</dbReference>
<name>A0AAI9WZT5_9ASCO</name>
<dbReference type="InterPro" id="IPR037321">
    <property type="entry name" value="KIN17-like"/>
</dbReference>
<dbReference type="SMART" id="SM01253">
    <property type="entry name" value="Kin17_mid"/>
    <property type="match status" value="1"/>
</dbReference>
<dbReference type="AlphaFoldDB" id="A0AAI9WZT5"/>
<dbReference type="Proteomes" id="UP001202479">
    <property type="component" value="Unassembled WGS sequence"/>
</dbReference>
<dbReference type="EMBL" id="JAHUZD010000023">
    <property type="protein sequence ID" value="KAI3406548.2"/>
    <property type="molecule type" value="Genomic_DNA"/>
</dbReference>
<keyword evidence="4" id="KW-1185">Reference proteome</keyword>
<dbReference type="RefSeq" id="XP_049182293.1">
    <property type="nucleotide sequence ID" value="XM_049326616.1"/>
</dbReference>
<dbReference type="InterPro" id="IPR013087">
    <property type="entry name" value="Znf_C2H2_type"/>
</dbReference>
<dbReference type="InterPro" id="IPR019447">
    <property type="entry name" value="DNA/RNA-bd_Kin17_WH-like_dom"/>
</dbReference>
<dbReference type="Gene3D" id="3.30.160.60">
    <property type="entry name" value="Classic Zinc Finger"/>
    <property type="match status" value="1"/>
</dbReference>
<reference evidence="3" key="1">
    <citation type="journal article" date="2022" name="DNA Res.">
        <title>Genome analysis of five recently described species of the CUG-Ser clade uncovers Candida theae as a new hybrid lineage with pathogenic potential in the Candida parapsilosis species complex.</title>
        <authorList>
            <person name="Mixao V."/>
            <person name="Del Olmo V."/>
            <person name="Hegedusova E."/>
            <person name="Saus E."/>
            <person name="Pryszcz L."/>
            <person name="Cillingova A."/>
            <person name="Nosek J."/>
            <person name="Gabaldon T."/>
        </authorList>
    </citation>
    <scope>NUCLEOTIDE SEQUENCE</scope>
    <source>
        <strain evidence="3">CBS 10844</strain>
    </source>
</reference>
<evidence type="ECO:0000313" key="3">
    <source>
        <dbReference type="EMBL" id="KAI3406548.2"/>
    </source>
</evidence>
<comment type="caution">
    <text evidence="3">The sequence shown here is derived from an EMBL/GenBank/DDBJ whole genome shotgun (WGS) entry which is preliminary data.</text>
</comment>
<dbReference type="PROSITE" id="PS00028">
    <property type="entry name" value="ZINC_FINGER_C2H2_1"/>
    <property type="match status" value="1"/>
</dbReference>
<feature type="region of interest" description="Disordered" evidence="1">
    <location>
        <begin position="194"/>
        <end position="239"/>
    </location>
</feature>
<sequence>MARAEIGTAKYESKRLKASGLQKLKFYCQICSKQCRDANGFKNHLSSKSHLGRMSNMENSGEIYDLVSSYSKEFQNNFISLLRVNHGNKFINANRFYQEYIRQKDHVHMNVTKWKTLTSFVRHLGQKGILRVTNNVDEETEADEDGFNLEIQLIDSGDFVQRRKDEEAKRVVDDDISERLLQKQVERGRILEEKRRNKEEEREEEEEEEREEREEEEREEREEREGKGGNVRGNEFKVAGPIKVNLKKEKKEKKAMKRIRNVFEEEAEENGMG</sequence>
<dbReference type="InterPro" id="IPR038254">
    <property type="entry name" value="KIN17_WH-like_sf"/>
</dbReference>
<feature type="domain" description="C2H2-type" evidence="2">
    <location>
        <begin position="28"/>
        <end position="50"/>
    </location>
</feature>
<dbReference type="PANTHER" id="PTHR12805:SF0">
    <property type="entry name" value="DNA_RNA-BINDING PROTEIN KIN17"/>
    <property type="match status" value="1"/>
</dbReference>
<dbReference type="PANTHER" id="PTHR12805">
    <property type="entry name" value="KIN17 KIN, ANTIGENIC DETERMINANT OF RECA PROTEIN HOMOLOG"/>
    <property type="match status" value="1"/>
</dbReference>
<dbReference type="InterPro" id="IPR056767">
    <property type="entry name" value="C2H2-Znf_KIN17"/>
</dbReference>
<dbReference type="InterPro" id="IPR036236">
    <property type="entry name" value="Znf_C2H2_sf"/>
</dbReference>
<organism evidence="3 4">
    <name type="scientific">Candida oxycetoniae</name>
    <dbReference type="NCBI Taxonomy" id="497107"/>
    <lineage>
        <taxon>Eukaryota</taxon>
        <taxon>Fungi</taxon>
        <taxon>Dikarya</taxon>
        <taxon>Ascomycota</taxon>
        <taxon>Saccharomycotina</taxon>
        <taxon>Pichiomycetes</taxon>
        <taxon>Debaryomycetaceae</taxon>
        <taxon>Candida/Lodderomyces clade</taxon>
        <taxon>Candida</taxon>
    </lineage>
</organism>
<dbReference type="Pfam" id="PF10357">
    <property type="entry name" value="WH_KIN17"/>
    <property type="match status" value="1"/>
</dbReference>
<gene>
    <name evidence="3" type="ORF">KGF56_000680</name>
</gene>
<dbReference type="GeneID" id="73378297"/>
<feature type="compositionally biased region" description="Acidic residues" evidence="1">
    <location>
        <begin position="201"/>
        <end position="220"/>
    </location>
</feature>
<accession>A0AAI9WZT5</accession>
<dbReference type="Gene3D" id="1.10.10.2030">
    <property type="entry name" value="DNA/RNA-binding protein Kin17, conserved domain"/>
    <property type="match status" value="1"/>
</dbReference>